<dbReference type="InterPro" id="IPR001478">
    <property type="entry name" value="PDZ"/>
</dbReference>
<feature type="transmembrane region" description="Helical" evidence="1">
    <location>
        <begin position="141"/>
        <end position="161"/>
    </location>
</feature>
<dbReference type="eggNOG" id="COG0265">
    <property type="taxonomic scope" value="Bacteria"/>
</dbReference>
<dbReference type="AlphaFoldDB" id="A0A084JD35"/>
<feature type="transmembrane region" description="Helical" evidence="1">
    <location>
        <begin position="227"/>
        <end position="247"/>
    </location>
</feature>
<dbReference type="SUPFAM" id="SSF50156">
    <property type="entry name" value="PDZ domain-like"/>
    <property type="match status" value="1"/>
</dbReference>
<comment type="caution">
    <text evidence="3">The sequence shown here is derived from an EMBL/GenBank/DDBJ whole genome shotgun (WGS) entry which is preliminary data.</text>
</comment>
<feature type="transmembrane region" description="Helical" evidence="1">
    <location>
        <begin position="53"/>
        <end position="74"/>
    </location>
</feature>
<feature type="transmembrane region" description="Helical" evidence="1">
    <location>
        <begin position="284"/>
        <end position="303"/>
    </location>
</feature>
<dbReference type="STRING" id="318464.IO99_08305"/>
<feature type="transmembrane region" description="Helical" evidence="1">
    <location>
        <begin position="108"/>
        <end position="129"/>
    </location>
</feature>
<feature type="transmembrane region" description="Helical" evidence="1">
    <location>
        <begin position="188"/>
        <end position="207"/>
    </location>
</feature>
<feature type="transmembrane region" description="Helical" evidence="1">
    <location>
        <begin position="259"/>
        <end position="278"/>
    </location>
</feature>
<proteinExistence type="predicted"/>
<keyword evidence="4" id="KW-1185">Reference proteome</keyword>
<organism evidence="3 4">
    <name type="scientific">Clostridium sulfidigenes</name>
    <dbReference type="NCBI Taxonomy" id="318464"/>
    <lineage>
        <taxon>Bacteria</taxon>
        <taxon>Bacillati</taxon>
        <taxon>Bacillota</taxon>
        <taxon>Clostridia</taxon>
        <taxon>Eubacteriales</taxon>
        <taxon>Clostridiaceae</taxon>
        <taxon>Clostridium</taxon>
    </lineage>
</organism>
<dbReference type="RefSeq" id="WP_035132170.1">
    <property type="nucleotide sequence ID" value="NZ_JPMD01000017.1"/>
</dbReference>
<dbReference type="Gene3D" id="2.30.42.10">
    <property type="match status" value="1"/>
</dbReference>
<sequence length="434" mass="48509">MELLKYTLQQVSYAIVEPSYALILIMMAVVFYMKNKKTTVMERLIMGKNSSTAFELTVSQIVMGILGGVVASLILTFLGITFYETSNIFLIFILSVALMFFSPKLVCLSYSGAILGLLSILLYFISLIMENPSLDILKMDITNLLVLVAVMHIVEGLLVIFDGKRGAIPVFGSRDKKIIGGFAYRRQWILPMIILLMVQATSANTVMGGSVNTPEWWPIINHNKNMLIFATMVIGALPIFAGVNYATITFTKSKKNKPIFSGLLILGYGTVLILLSFLGDINKILDVIILTLMPVLHEYMLYIDRLAEKKGKIKYVSNEEGVCVLDVAHDSIAKNMGVKMGDLILEINNIKLYKDEIIFNMLERLPDIINMKVRRENGSMEELECRVKNNKEKLGIVIVPREVPKQATVAKPGGSSFSDILNKIKEKKDSNDKE</sequence>
<evidence type="ECO:0000256" key="1">
    <source>
        <dbReference type="SAM" id="Phobius"/>
    </source>
</evidence>
<protein>
    <recommendedName>
        <fullName evidence="2">PDZ domain-containing protein</fullName>
    </recommendedName>
</protein>
<reference evidence="3 4" key="1">
    <citation type="submission" date="2014-07" db="EMBL/GenBank/DDBJ databases">
        <title>Draft genome of Clostridium sulfidigenes 113A isolated from sediments associated with methane hydrate from Krishna Godavari basin.</title>
        <authorList>
            <person name="Honkalas V.S."/>
            <person name="Dabir A.P."/>
            <person name="Arora P."/>
            <person name="Dhakephalkar P.K."/>
        </authorList>
    </citation>
    <scope>NUCLEOTIDE SEQUENCE [LARGE SCALE GENOMIC DNA]</scope>
    <source>
        <strain evidence="3 4">113A</strain>
    </source>
</reference>
<feature type="domain" description="PDZ" evidence="2">
    <location>
        <begin position="321"/>
        <end position="377"/>
    </location>
</feature>
<keyword evidence="1" id="KW-0472">Membrane</keyword>
<name>A0A084JD35_9CLOT</name>
<dbReference type="InterPro" id="IPR036034">
    <property type="entry name" value="PDZ_sf"/>
</dbReference>
<evidence type="ECO:0000313" key="4">
    <source>
        <dbReference type="Proteomes" id="UP000028542"/>
    </source>
</evidence>
<dbReference type="PROSITE" id="PS50106">
    <property type="entry name" value="PDZ"/>
    <property type="match status" value="1"/>
</dbReference>
<feature type="transmembrane region" description="Helical" evidence="1">
    <location>
        <begin position="80"/>
        <end position="101"/>
    </location>
</feature>
<evidence type="ECO:0000313" key="3">
    <source>
        <dbReference type="EMBL" id="KEZ86869.1"/>
    </source>
</evidence>
<keyword evidence="1" id="KW-1133">Transmembrane helix</keyword>
<dbReference type="Proteomes" id="UP000028542">
    <property type="component" value="Unassembled WGS sequence"/>
</dbReference>
<evidence type="ECO:0000259" key="2">
    <source>
        <dbReference type="PROSITE" id="PS50106"/>
    </source>
</evidence>
<gene>
    <name evidence="3" type="ORF">IO99_08305</name>
</gene>
<keyword evidence="1" id="KW-0812">Transmembrane</keyword>
<dbReference type="EMBL" id="JPMD01000017">
    <property type="protein sequence ID" value="KEZ86869.1"/>
    <property type="molecule type" value="Genomic_DNA"/>
</dbReference>
<accession>A0A084JD35</accession>
<feature type="transmembrane region" description="Helical" evidence="1">
    <location>
        <begin position="12"/>
        <end position="32"/>
    </location>
</feature>